<feature type="transmembrane region" description="Helical" evidence="1">
    <location>
        <begin position="37"/>
        <end position="56"/>
    </location>
</feature>
<dbReference type="SUPFAM" id="SSF52540">
    <property type="entry name" value="P-loop containing nucleoside triphosphate hydrolases"/>
    <property type="match status" value="1"/>
</dbReference>
<dbReference type="RefSeq" id="WP_176071422.1">
    <property type="nucleotide sequence ID" value="NZ_JABWMJ010000014.1"/>
</dbReference>
<evidence type="ECO:0000313" key="4">
    <source>
        <dbReference type="Proteomes" id="UP000529637"/>
    </source>
</evidence>
<dbReference type="Pfam" id="PF12696">
    <property type="entry name" value="TraG-D_C"/>
    <property type="match status" value="1"/>
</dbReference>
<dbReference type="CDD" id="cd06462">
    <property type="entry name" value="Peptidase_S24_S26"/>
    <property type="match status" value="1"/>
</dbReference>
<dbReference type="InterPro" id="IPR032689">
    <property type="entry name" value="TraG-D_C"/>
</dbReference>
<dbReference type="Proteomes" id="UP000529637">
    <property type="component" value="Unassembled WGS sequence"/>
</dbReference>
<accession>A0A7Y6NSL2</accession>
<evidence type="ECO:0000259" key="2">
    <source>
        <dbReference type="Pfam" id="PF12696"/>
    </source>
</evidence>
<dbReference type="AlphaFoldDB" id="A0A7Y6NSL2"/>
<proteinExistence type="predicted"/>
<keyword evidence="1" id="KW-0812">Transmembrane</keyword>
<name>A0A7Y6NSL2_9BURK</name>
<evidence type="ECO:0000256" key="1">
    <source>
        <dbReference type="SAM" id="Phobius"/>
    </source>
</evidence>
<keyword evidence="4" id="KW-1185">Reference proteome</keyword>
<dbReference type="InterPro" id="IPR022458">
    <property type="entry name" value="Conjugative_coupling_TraG/TraD"/>
</dbReference>
<organism evidence="3 4">
    <name type="scientific">Piscinibacter koreensis</name>
    <dbReference type="NCBI Taxonomy" id="2742824"/>
    <lineage>
        <taxon>Bacteria</taxon>
        <taxon>Pseudomonadati</taxon>
        <taxon>Pseudomonadota</taxon>
        <taxon>Betaproteobacteria</taxon>
        <taxon>Burkholderiales</taxon>
        <taxon>Sphaerotilaceae</taxon>
        <taxon>Piscinibacter</taxon>
    </lineage>
</organism>
<dbReference type="CDD" id="cd01127">
    <property type="entry name" value="TrwB_TraG_TraD_VirD4"/>
    <property type="match status" value="1"/>
</dbReference>
<keyword evidence="1" id="KW-1133">Transmembrane helix</keyword>
<reference evidence="3 4" key="1">
    <citation type="submission" date="2020-06" db="EMBL/GenBank/DDBJ databases">
        <title>Schlegella sp. ID0723 isolated from air conditioner.</title>
        <authorList>
            <person name="Kim D.Y."/>
            <person name="Kim D.-U."/>
        </authorList>
    </citation>
    <scope>NUCLEOTIDE SEQUENCE [LARGE SCALE GENOMIC DNA]</scope>
    <source>
        <strain evidence="3 4">ID0723</strain>
    </source>
</reference>
<dbReference type="NCBIfam" id="TIGR03743">
    <property type="entry name" value="SXT_TraD"/>
    <property type="match status" value="1"/>
</dbReference>
<evidence type="ECO:0000313" key="3">
    <source>
        <dbReference type="EMBL" id="NUZ08559.1"/>
    </source>
</evidence>
<comment type="caution">
    <text evidence="3">The sequence shown here is derived from an EMBL/GenBank/DDBJ whole genome shotgun (WGS) entry which is preliminary data.</text>
</comment>
<gene>
    <name evidence="3" type="primary">traD</name>
    <name evidence="3" type="ORF">HQN59_22680</name>
</gene>
<keyword evidence="1" id="KW-0472">Membrane</keyword>
<dbReference type="EMBL" id="JABWMJ010000014">
    <property type="protein sequence ID" value="NUZ08559.1"/>
    <property type="molecule type" value="Genomic_DNA"/>
</dbReference>
<dbReference type="InterPro" id="IPR027417">
    <property type="entry name" value="P-loop_NTPase"/>
</dbReference>
<feature type="transmembrane region" description="Helical" evidence="1">
    <location>
        <begin position="12"/>
        <end position="31"/>
    </location>
</feature>
<protein>
    <submittedName>
        <fullName evidence="3">Conjugative transfer system coupling protein TraD</fullName>
    </submittedName>
</protein>
<dbReference type="Gene3D" id="3.40.50.300">
    <property type="entry name" value="P-loop containing nucleotide triphosphate hydrolases"/>
    <property type="match status" value="2"/>
</dbReference>
<sequence>MLVRPYEMPWRPAYEVWAAAAWLSGLLYFVYITGSRAVFTPLALALAAFAMAMVVVRARQALGVLTVRASLSGRAMQVITTRRLGQLTPKPDLVFLGFGFEWQPLHSQRLYELAKIDYKAFTLPPYLLSLLGYTVDPQPDSEIGMPFIHGVEPKEQPLYRPLQNFEGGTLLVGTTQAGKGVALATLLTQAIKRGDVVVFIDPKNSRRLKRVVQRACEDYRAPDTFLEFHPAFPEVGVRLDFTFNWQKPTEIASRLQSIMPTDKDGTFSAFGWDAVNVVVQGLVSLEDRPNLVKLIKYVAGGVEPVLEASLTHFFDRVLPRGWRDSVEMRKLLQEASRGQLRRPSEVTSPQLIAYVTYYEQQVPQNQHERVIDDQIRVFRHNREHYQKITASLLPILSMLTSGDLGKSLSPDPFDLDDTRPIMNFEKIERGGHVLYMCLDSLPDPSVASAIGALALADMAARAGMRYNLDIKGRITLVVDEVSNVINKPLIEILNKGAEGGIHSICAMQTLADLANRLGSEDAARMALGNLNNLFALRTKDRPTQDFVVETFGKTGIHTMRVGRNLGADTHLGDWSSGQSVQITDAMEERIPADVLGKLPNLQYFAQVSGGRLIKGRFPILDPDFDRPRPRRTGHAA</sequence>
<feature type="domain" description="TraD/TraG TraM recognition site" evidence="2">
    <location>
        <begin position="474"/>
        <end position="599"/>
    </location>
</feature>